<dbReference type="NCBIfam" id="NF045478">
    <property type="entry name" value="XF1762_fam"/>
    <property type="match status" value="1"/>
</dbReference>
<proteinExistence type="predicted"/>
<evidence type="ECO:0008006" key="4">
    <source>
        <dbReference type="Google" id="ProtNLM"/>
    </source>
</evidence>
<organism evidence="2 3">
    <name type="scientific">Phytohabitans rumicis</name>
    <dbReference type="NCBI Taxonomy" id="1076125"/>
    <lineage>
        <taxon>Bacteria</taxon>
        <taxon>Bacillati</taxon>
        <taxon>Actinomycetota</taxon>
        <taxon>Actinomycetes</taxon>
        <taxon>Micromonosporales</taxon>
        <taxon>Micromonosporaceae</taxon>
    </lineage>
</organism>
<dbReference type="SUPFAM" id="SSF55729">
    <property type="entry name" value="Acyl-CoA N-acyltransferases (Nat)"/>
    <property type="match status" value="1"/>
</dbReference>
<keyword evidence="3" id="KW-1185">Reference proteome</keyword>
<reference evidence="2 3" key="2">
    <citation type="submission" date="2020-03" db="EMBL/GenBank/DDBJ databases">
        <authorList>
            <person name="Ichikawa N."/>
            <person name="Kimura A."/>
            <person name="Kitahashi Y."/>
            <person name="Uohara A."/>
        </authorList>
    </citation>
    <scope>NUCLEOTIDE SEQUENCE [LARGE SCALE GENOMIC DNA]</scope>
    <source>
        <strain evidence="2 3">NBRC 108638</strain>
    </source>
</reference>
<dbReference type="InterPro" id="IPR053780">
    <property type="entry name" value="Gp66-like"/>
</dbReference>
<sequence length="191" mass="21369">MTRHGARRVTDRVRRGLRPRIRPINYRQACAFIRTHHRHLGPPQGHKYSIGLAAPTGELVGVAMVGRPIARHHDDGLTAEVTRLATDGSRDTCSTLLAAAWRVARSMGYQRMITYTRHDEPGTSLRAAGWRAVADIPASSGWDRPARPRTSHGADQVARTRWQVTTPDWQARLTDSRNGDQTAADARRRRS</sequence>
<dbReference type="Proteomes" id="UP000482960">
    <property type="component" value="Unassembled WGS sequence"/>
</dbReference>
<protein>
    <recommendedName>
        <fullName evidence="4">N-acetyltransferase domain-containing protein</fullName>
    </recommendedName>
</protein>
<evidence type="ECO:0000256" key="1">
    <source>
        <dbReference type="SAM" id="MobiDB-lite"/>
    </source>
</evidence>
<evidence type="ECO:0000313" key="2">
    <source>
        <dbReference type="EMBL" id="GFJ93360.1"/>
    </source>
</evidence>
<comment type="caution">
    <text evidence="2">The sequence shown here is derived from an EMBL/GenBank/DDBJ whole genome shotgun (WGS) entry which is preliminary data.</text>
</comment>
<accession>A0A6V8LCI0</accession>
<name>A0A6V8LCI0_9ACTN</name>
<reference evidence="2 3" key="1">
    <citation type="submission" date="2020-03" db="EMBL/GenBank/DDBJ databases">
        <title>Whole genome shotgun sequence of Phytohabitans rumicis NBRC 108638.</title>
        <authorList>
            <person name="Komaki H."/>
            <person name="Tamura T."/>
        </authorList>
    </citation>
    <scope>NUCLEOTIDE SEQUENCE [LARGE SCALE GENOMIC DNA]</scope>
    <source>
        <strain evidence="2 3">NBRC 108638</strain>
    </source>
</reference>
<dbReference type="InterPro" id="IPR016181">
    <property type="entry name" value="Acyl_CoA_acyltransferase"/>
</dbReference>
<gene>
    <name evidence="2" type="ORF">Prum_070020</name>
</gene>
<feature type="region of interest" description="Disordered" evidence="1">
    <location>
        <begin position="138"/>
        <end position="191"/>
    </location>
</feature>
<dbReference type="EMBL" id="BLPG01000001">
    <property type="protein sequence ID" value="GFJ93360.1"/>
    <property type="molecule type" value="Genomic_DNA"/>
</dbReference>
<dbReference type="AlphaFoldDB" id="A0A6V8LCI0"/>
<evidence type="ECO:0000313" key="3">
    <source>
        <dbReference type="Proteomes" id="UP000482960"/>
    </source>
</evidence>